<reference evidence="1 2" key="1">
    <citation type="submission" date="2018-07" db="EMBL/GenBank/DDBJ databases">
        <title>Crenobacter cavernae sp. nov., isolated from a karst cave.</title>
        <authorList>
            <person name="Zhu H."/>
        </authorList>
    </citation>
    <scope>NUCLEOTIDE SEQUENCE [LARGE SCALE GENOMIC DNA]</scope>
    <source>
        <strain evidence="1 2">K1W11S-77</strain>
    </source>
</reference>
<dbReference type="OrthoDB" id="6871774at2"/>
<evidence type="ECO:0000313" key="1">
    <source>
        <dbReference type="EMBL" id="AXK40860.1"/>
    </source>
</evidence>
<name>A0A345YAA8_9NEIS</name>
<accession>A0A345YAA8</accession>
<organism evidence="1 2">
    <name type="scientific">Crenobacter cavernae</name>
    <dbReference type="NCBI Taxonomy" id="2290923"/>
    <lineage>
        <taxon>Bacteria</taxon>
        <taxon>Pseudomonadati</taxon>
        <taxon>Pseudomonadota</taxon>
        <taxon>Betaproteobacteria</taxon>
        <taxon>Neisseriales</taxon>
        <taxon>Neisseriaceae</taxon>
        <taxon>Crenobacter</taxon>
    </lineage>
</organism>
<proteinExistence type="predicted"/>
<dbReference type="EMBL" id="CP031337">
    <property type="protein sequence ID" value="AXK40860.1"/>
    <property type="molecule type" value="Genomic_DNA"/>
</dbReference>
<sequence length="251" mass="27864">MLSDLEKRQLPFAMARALTLTAQDVKRAEIAEMQRAFDRPTKYTLNSLYVKPATKRDLRAWVWLKYDAGKGTPADKYLAAEIQGGGRKTKRFERALQQAGVMPRGMFAVPGSAAQKDAYGNMSRGQIVQILSYLRAFGEQGYKANMTDRRRGSLAKGNAKKGVRGFQYFVLRERHGKLPPGIYKKTAYSGADAARVAHLQGGGAKPVVIFVKSPGYSRRFKFFEVAGRTVRERFTANFDQALADALASARG</sequence>
<evidence type="ECO:0000313" key="2">
    <source>
        <dbReference type="Proteomes" id="UP000254537"/>
    </source>
</evidence>
<dbReference type="AlphaFoldDB" id="A0A345YAA8"/>
<dbReference type="Proteomes" id="UP000254537">
    <property type="component" value="Chromosome"/>
</dbReference>
<protein>
    <submittedName>
        <fullName evidence="1">Uncharacterized protein</fullName>
    </submittedName>
</protein>
<gene>
    <name evidence="1" type="ORF">DWG20_09340</name>
</gene>
<dbReference type="KEGG" id="ccah:DWG20_09340"/>